<dbReference type="Pfam" id="PF01202">
    <property type="entry name" value="SKI"/>
    <property type="match status" value="1"/>
</dbReference>
<dbReference type="GO" id="GO:0008652">
    <property type="term" value="P:amino acid biosynthetic process"/>
    <property type="evidence" value="ECO:0007669"/>
    <property type="project" value="UniProtKB-KW"/>
</dbReference>
<dbReference type="Gene3D" id="3.40.50.300">
    <property type="entry name" value="P-loop containing nucleotide triphosphate hydrolases"/>
    <property type="match status" value="1"/>
</dbReference>
<evidence type="ECO:0000256" key="5">
    <source>
        <dbReference type="ARBA" id="ARBA00022679"/>
    </source>
</evidence>
<dbReference type="Proteomes" id="UP000422232">
    <property type="component" value="Chromosome"/>
</dbReference>
<keyword evidence="7 11" id="KW-0418">Kinase</keyword>
<keyword evidence="9 11" id="KW-0057">Aromatic amino acid biosynthesis</keyword>
<feature type="binding site" evidence="11">
    <location>
        <position position="153"/>
    </location>
    <ligand>
        <name>substrate</name>
    </ligand>
</feature>
<comment type="function">
    <text evidence="11">Catalyzes the specific phosphorylation of the 3-hydroxyl group of shikimic acid using ATP as a cosubstrate.</text>
</comment>
<evidence type="ECO:0000256" key="6">
    <source>
        <dbReference type="ARBA" id="ARBA00022741"/>
    </source>
</evidence>
<keyword evidence="11" id="KW-0479">Metal-binding</keyword>
<evidence type="ECO:0000256" key="4">
    <source>
        <dbReference type="ARBA" id="ARBA00022605"/>
    </source>
</evidence>
<dbReference type="GO" id="GO:0004765">
    <property type="term" value="F:shikimate kinase activity"/>
    <property type="evidence" value="ECO:0007669"/>
    <property type="project" value="UniProtKB-UniRule"/>
</dbReference>
<dbReference type="HAMAP" id="MF_00109">
    <property type="entry name" value="Shikimate_kinase"/>
    <property type="match status" value="1"/>
</dbReference>
<evidence type="ECO:0000256" key="2">
    <source>
        <dbReference type="ARBA" id="ARBA00006997"/>
    </source>
</evidence>
<dbReference type="PANTHER" id="PTHR21087:SF16">
    <property type="entry name" value="SHIKIMATE KINASE 1, CHLOROPLASTIC"/>
    <property type="match status" value="1"/>
</dbReference>
<dbReference type="EC" id="2.7.1.71" evidence="3 11"/>
<dbReference type="GO" id="GO:0009423">
    <property type="term" value="P:chorismate biosynthetic process"/>
    <property type="evidence" value="ECO:0007669"/>
    <property type="project" value="UniProtKB-UniRule"/>
</dbReference>
<dbReference type="InterPro" id="IPR000623">
    <property type="entry name" value="Shikimate_kinase/TSH1"/>
</dbReference>
<evidence type="ECO:0000256" key="10">
    <source>
        <dbReference type="ARBA" id="ARBA00048567"/>
    </source>
</evidence>
<feature type="binding site" evidence="11">
    <location>
        <position position="92"/>
    </location>
    <ligand>
        <name>substrate</name>
    </ligand>
</feature>
<dbReference type="GO" id="GO:0009073">
    <property type="term" value="P:aromatic amino acid family biosynthetic process"/>
    <property type="evidence" value="ECO:0007669"/>
    <property type="project" value="UniProtKB-KW"/>
</dbReference>
<evidence type="ECO:0000313" key="13">
    <source>
        <dbReference type="Proteomes" id="UP000422232"/>
    </source>
</evidence>
<feature type="binding site" evidence="11">
    <location>
        <begin position="10"/>
        <end position="15"/>
    </location>
    <ligand>
        <name>ATP</name>
        <dbReference type="ChEBI" id="CHEBI:30616"/>
    </ligand>
</feature>
<reference evidence="12 13" key="1">
    <citation type="submission" date="2019-04" db="EMBL/GenBank/DDBJ databases">
        <title>Complete genome sequencing of Piscirickettsia salmonis strain Psal-009.</title>
        <authorList>
            <person name="Schober I."/>
            <person name="Bunk B."/>
            <person name="Sproer C."/>
            <person name="Carril G.P."/>
            <person name="Riedel T."/>
            <person name="Flores-Herrera P.A."/>
            <person name="Nourdin-Galindo G."/>
            <person name="Marshall S.H."/>
            <person name="Overmann J."/>
        </authorList>
    </citation>
    <scope>NUCLEOTIDE SEQUENCE [LARGE SCALE GENOMIC DNA]</scope>
    <source>
        <strain evidence="12 13">Psal-009</strain>
    </source>
</reference>
<comment type="catalytic activity">
    <reaction evidence="10 11">
        <text>shikimate + ATP = 3-phosphoshikimate + ADP + H(+)</text>
        <dbReference type="Rhea" id="RHEA:13121"/>
        <dbReference type="ChEBI" id="CHEBI:15378"/>
        <dbReference type="ChEBI" id="CHEBI:30616"/>
        <dbReference type="ChEBI" id="CHEBI:36208"/>
        <dbReference type="ChEBI" id="CHEBI:145989"/>
        <dbReference type="ChEBI" id="CHEBI:456216"/>
        <dbReference type="EC" id="2.7.1.71"/>
    </reaction>
</comment>
<keyword evidence="5 11" id="KW-0808">Transferase</keyword>
<sequence length="188" mass="21256">MRMILCGPKGVGKTTLGQQLAEIKRWPFFDLDELLKSYYNQNHQNNQQENKVPALSIPEIFRALGEVGFRKLETQVLFALDLPELCVLATGGGAVLAEKNRVRLRQLGQVVYLDADKQLLTKRYLSGKKPAYIKNDSNVEAGLEEFLALCQQRQIYYQQVAHHCIKISCETVSLAIMQLERLGESCGQ</sequence>
<proteinExistence type="inferred from homology"/>
<keyword evidence="11" id="KW-0963">Cytoplasm</keyword>
<evidence type="ECO:0000256" key="8">
    <source>
        <dbReference type="ARBA" id="ARBA00022840"/>
    </source>
</evidence>
<dbReference type="RefSeq" id="WP_075274651.1">
    <property type="nucleotide sequence ID" value="NZ_CP012413.1"/>
</dbReference>
<dbReference type="InterPro" id="IPR023000">
    <property type="entry name" value="Shikimate_kinase_CS"/>
</dbReference>
<dbReference type="SUPFAM" id="SSF52540">
    <property type="entry name" value="P-loop containing nucleoside triphosphate hydrolases"/>
    <property type="match status" value="1"/>
</dbReference>
<feature type="binding site" evidence="11">
    <location>
        <position position="32"/>
    </location>
    <ligand>
        <name>substrate</name>
    </ligand>
</feature>
<feature type="binding site" evidence="11">
    <location>
        <position position="129"/>
    </location>
    <ligand>
        <name>ATP</name>
        <dbReference type="ChEBI" id="CHEBI:30616"/>
    </ligand>
</feature>
<comment type="subcellular location">
    <subcellularLocation>
        <location evidence="11">Cytoplasm</location>
    </subcellularLocation>
</comment>
<protein>
    <recommendedName>
        <fullName evidence="3 11">Shikimate kinase</fullName>
        <shortName evidence="11">SK</shortName>
        <ecNumber evidence="3 11">2.7.1.71</ecNumber>
    </recommendedName>
</protein>
<accession>A0A9Q6PSH2</accession>
<evidence type="ECO:0000256" key="7">
    <source>
        <dbReference type="ARBA" id="ARBA00022777"/>
    </source>
</evidence>
<keyword evidence="8 11" id="KW-0067">ATP-binding</keyword>
<evidence type="ECO:0000256" key="9">
    <source>
        <dbReference type="ARBA" id="ARBA00023141"/>
    </source>
</evidence>
<gene>
    <name evidence="12" type="primary">aroL</name>
    <name evidence="11" type="synonym">aroK</name>
    <name evidence="12" type="ORF">Psal009_01499</name>
</gene>
<dbReference type="CDD" id="cd00464">
    <property type="entry name" value="SK"/>
    <property type="match status" value="1"/>
</dbReference>
<feature type="binding site" evidence="11">
    <location>
        <position position="70"/>
    </location>
    <ligand>
        <name>substrate</name>
    </ligand>
</feature>
<keyword evidence="6 11" id="KW-0547">Nucleotide-binding</keyword>
<comment type="subunit">
    <text evidence="11">Monomer.</text>
</comment>
<evidence type="ECO:0000256" key="11">
    <source>
        <dbReference type="HAMAP-Rule" id="MF_00109"/>
    </source>
</evidence>
<comment type="pathway">
    <text evidence="1 11">Metabolic intermediate biosynthesis; chorismate biosynthesis; chorismate from D-erythrose 4-phosphate and phosphoenolpyruvate: step 5/7.</text>
</comment>
<name>A0A9Q6PSH2_PISSA</name>
<dbReference type="EMBL" id="CP038908">
    <property type="protein sequence ID" value="QGO05607.1"/>
    <property type="molecule type" value="Genomic_DNA"/>
</dbReference>
<comment type="caution">
    <text evidence="11">Lacks conserved residue(s) required for the propagation of feature annotation.</text>
</comment>
<dbReference type="PROSITE" id="PS01128">
    <property type="entry name" value="SHIKIMATE_KINASE"/>
    <property type="match status" value="1"/>
</dbReference>
<keyword evidence="13" id="KW-1185">Reference proteome</keyword>
<comment type="cofactor">
    <cofactor evidence="11">
        <name>Mg(2+)</name>
        <dbReference type="ChEBI" id="CHEBI:18420"/>
    </cofactor>
    <text evidence="11">Binds 1 Mg(2+) ion per subunit.</text>
</comment>
<evidence type="ECO:0000256" key="3">
    <source>
        <dbReference type="ARBA" id="ARBA00012154"/>
    </source>
</evidence>
<dbReference type="InterPro" id="IPR027417">
    <property type="entry name" value="P-loop_NTPase"/>
</dbReference>
<comment type="similarity">
    <text evidence="2 11">Belongs to the shikimate kinase family.</text>
</comment>
<dbReference type="AlphaFoldDB" id="A0A9Q6PSH2"/>
<dbReference type="GO" id="GO:0000287">
    <property type="term" value="F:magnesium ion binding"/>
    <property type="evidence" value="ECO:0007669"/>
    <property type="project" value="UniProtKB-UniRule"/>
</dbReference>
<feature type="binding site" evidence="11">
    <location>
        <position position="14"/>
    </location>
    <ligand>
        <name>Mg(2+)</name>
        <dbReference type="ChEBI" id="CHEBI:18420"/>
    </ligand>
</feature>
<keyword evidence="11" id="KW-0460">Magnesium</keyword>
<dbReference type="PANTHER" id="PTHR21087">
    <property type="entry name" value="SHIKIMATE KINASE"/>
    <property type="match status" value="1"/>
</dbReference>
<evidence type="ECO:0000313" key="12">
    <source>
        <dbReference type="EMBL" id="QGO05607.1"/>
    </source>
</evidence>
<dbReference type="InterPro" id="IPR031322">
    <property type="entry name" value="Shikimate/glucono_kinase"/>
</dbReference>
<dbReference type="GO" id="GO:0005829">
    <property type="term" value="C:cytosol"/>
    <property type="evidence" value="ECO:0007669"/>
    <property type="project" value="TreeGrafter"/>
</dbReference>
<dbReference type="GO" id="GO:0005524">
    <property type="term" value="F:ATP binding"/>
    <property type="evidence" value="ECO:0007669"/>
    <property type="project" value="UniProtKB-UniRule"/>
</dbReference>
<organism evidence="12 13">
    <name type="scientific">Piscirickettsia salmonis</name>
    <dbReference type="NCBI Taxonomy" id="1238"/>
    <lineage>
        <taxon>Bacteria</taxon>
        <taxon>Pseudomonadati</taxon>
        <taxon>Pseudomonadota</taxon>
        <taxon>Gammaproteobacteria</taxon>
        <taxon>Thiotrichales</taxon>
        <taxon>Piscirickettsiaceae</taxon>
        <taxon>Piscirickettsia</taxon>
    </lineage>
</organism>
<evidence type="ECO:0000256" key="1">
    <source>
        <dbReference type="ARBA" id="ARBA00004842"/>
    </source>
</evidence>
<keyword evidence="4 11" id="KW-0028">Amino-acid biosynthesis</keyword>